<dbReference type="PRINTS" id="PR00738">
    <property type="entry name" value="GLHYDRLASE20"/>
</dbReference>
<reference evidence="12 13" key="1">
    <citation type="submission" date="2016-07" db="EMBL/GenBank/DDBJ databases">
        <title>Pervasive Adenine N6-methylation of Active Genes in Fungi.</title>
        <authorList>
            <consortium name="DOE Joint Genome Institute"/>
            <person name="Mondo S.J."/>
            <person name="Dannebaum R.O."/>
            <person name="Kuo R.C."/>
            <person name="Labutti K."/>
            <person name="Haridas S."/>
            <person name="Kuo A."/>
            <person name="Salamov A."/>
            <person name="Ahrendt S.R."/>
            <person name="Lipzen A."/>
            <person name="Sullivan W."/>
            <person name="Andreopoulos W.B."/>
            <person name="Clum A."/>
            <person name="Lindquist E."/>
            <person name="Daum C."/>
            <person name="Ramamoorthy G.K."/>
            <person name="Gryganskyi A."/>
            <person name="Culley D."/>
            <person name="Magnuson J.K."/>
            <person name="James T.Y."/>
            <person name="O'Malley M.A."/>
            <person name="Stajich J.E."/>
            <person name="Spatafora J.W."/>
            <person name="Visel A."/>
            <person name="Grigoriev I.V."/>
        </authorList>
    </citation>
    <scope>NUCLEOTIDE SEQUENCE [LARGE SCALE GENOMIC DNA]</scope>
    <source>
        <strain evidence="12 13">ATCC 12442</strain>
    </source>
</reference>
<proteinExistence type="inferred from homology"/>
<feature type="domain" description="Beta-hexosaminidase eukaryotic type N-terminal" evidence="11">
    <location>
        <begin position="20"/>
        <end position="136"/>
    </location>
</feature>
<comment type="catalytic activity">
    <reaction evidence="1 7">
        <text>Hydrolysis of terminal non-reducing N-acetyl-D-hexosamine residues in N-acetyl-beta-D-hexosaminides.</text>
        <dbReference type="EC" id="3.2.1.52"/>
    </reaction>
</comment>
<dbReference type="InterPro" id="IPR025705">
    <property type="entry name" value="Beta_hexosaminidase_sua/sub"/>
</dbReference>
<evidence type="ECO:0000256" key="7">
    <source>
        <dbReference type="PIRNR" id="PIRNR001093"/>
    </source>
</evidence>
<evidence type="ECO:0000256" key="3">
    <source>
        <dbReference type="ARBA" id="ARBA00022729"/>
    </source>
</evidence>
<dbReference type="RefSeq" id="XP_040743640.1">
    <property type="nucleotide sequence ID" value="XM_040887414.1"/>
</dbReference>
<evidence type="ECO:0000256" key="4">
    <source>
        <dbReference type="ARBA" id="ARBA00022801"/>
    </source>
</evidence>
<name>A0A1Y1W984_9FUNG</name>
<dbReference type="InterPro" id="IPR015883">
    <property type="entry name" value="Glyco_hydro_20_cat"/>
</dbReference>
<dbReference type="SUPFAM" id="SSF55545">
    <property type="entry name" value="beta-N-acetylhexosaminidase-like domain"/>
    <property type="match status" value="1"/>
</dbReference>
<organism evidence="12 13">
    <name type="scientific">Linderina pennispora</name>
    <dbReference type="NCBI Taxonomy" id="61395"/>
    <lineage>
        <taxon>Eukaryota</taxon>
        <taxon>Fungi</taxon>
        <taxon>Fungi incertae sedis</taxon>
        <taxon>Zoopagomycota</taxon>
        <taxon>Kickxellomycotina</taxon>
        <taxon>Kickxellomycetes</taxon>
        <taxon>Kickxellales</taxon>
        <taxon>Kickxellaceae</taxon>
        <taxon>Linderina</taxon>
    </lineage>
</organism>
<evidence type="ECO:0000256" key="5">
    <source>
        <dbReference type="ARBA" id="ARBA00023180"/>
    </source>
</evidence>
<dbReference type="AlphaFoldDB" id="A0A1Y1W984"/>
<dbReference type="Gene3D" id="3.30.379.10">
    <property type="entry name" value="Chitobiase/beta-hexosaminidase domain 2-like"/>
    <property type="match status" value="1"/>
</dbReference>
<keyword evidence="6 7" id="KW-0326">Glycosidase</keyword>
<dbReference type="PANTHER" id="PTHR22600:SF26">
    <property type="entry name" value="BETA-N-ACETYLHEXOSAMINIDASE"/>
    <property type="match status" value="1"/>
</dbReference>
<keyword evidence="5" id="KW-0325">Glycoprotein</keyword>
<accession>A0A1Y1W984</accession>
<evidence type="ECO:0000259" key="11">
    <source>
        <dbReference type="Pfam" id="PF14845"/>
    </source>
</evidence>
<dbReference type="Pfam" id="PF00728">
    <property type="entry name" value="Glyco_hydro_20"/>
    <property type="match status" value="1"/>
</dbReference>
<protein>
    <recommendedName>
        <fullName evidence="7">Beta-hexosaminidase</fullName>
        <ecNumber evidence="7">3.2.1.52</ecNumber>
    </recommendedName>
</protein>
<feature type="domain" description="Glycoside hydrolase family 20 catalytic" evidence="10">
    <location>
        <begin position="159"/>
        <end position="494"/>
    </location>
</feature>
<dbReference type="InterPro" id="IPR029019">
    <property type="entry name" value="HEX_eukaryotic_N"/>
</dbReference>
<dbReference type="CDD" id="cd06562">
    <property type="entry name" value="GH20_HexA_HexB-like"/>
    <property type="match status" value="1"/>
</dbReference>
<feature type="signal peptide" evidence="9">
    <location>
        <begin position="1"/>
        <end position="19"/>
    </location>
</feature>
<dbReference type="OrthoDB" id="428480at2759"/>
<evidence type="ECO:0000256" key="2">
    <source>
        <dbReference type="ARBA" id="ARBA00006285"/>
    </source>
</evidence>
<evidence type="ECO:0000256" key="8">
    <source>
        <dbReference type="PIRSR" id="PIRSR001093-1"/>
    </source>
</evidence>
<comment type="caution">
    <text evidence="12">The sequence shown here is derived from an EMBL/GenBank/DDBJ whole genome shotgun (WGS) entry which is preliminary data.</text>
</comment>
<keyword evidence="3 9" id="KW-0732">Signal</keyword>
<comment type="similarity">
    <text evidence="2 7">Belongs to the glycosyl hydrolase 20 family.</text>
</comment>
<evidence type="ECO:0000313" key="13">
    <source>
        <dbReference type="Proteomes" id="UP000193922"/>
    </source>
</evidence>
<gene>
    <name evidence="12" type="ORF">DL89DRAFT_267239</name>
</gene>
<dbReference type="InterPro" id="IPR017853">
    <property type="entry name" value="GH"/>
</dbReference>
<dbReference type="GO" id="GO:0016020">
    <property type="term" value="C:membrane"/>
    <property type="evidence" value="ECO:0007669"/>
    <property type="project" value="TreeGrafter"/>
</dbReference>
<dbReference type="Proteomes" id="UP000193922">
    <property type="component" value="Unassembled WGS sequence"/>
</dbReference>
<dbReference type="GO" id="GO:0005975">
    <property type="term" value="P:carbohydrate metabolic process"/>
    <property type="evidence" value="ECO:0007669"/>
    <property type="project" value="InterPro"/>
</dbReference>
<sequence length="544" mass="60404">MKITASVISLLAAIPAALAVWPIPRTFKEGTSNSQVTYMSISVQGNVGGVVRDAVNRYSDLINKESFTAPEDWNKGSVKTSGSFGGLVVSVENSSETLDLGTDESYTLDIPVSGQATLKTKTPYGALRGLETLSQLVVANGNGKAIRNTPIHIEDSPAFPHRGLLFDTSRNYYSIESIKRTLDAMSYNKMNVFHWHVVDAHSWPIESKTYPELAQKGAYASSMQYSYGDVKDLIQYAKNRGIRIIPEFDVPGHTYIVGQSHPEIMSCLNVQPGWDKFAAEPPSGQLNIAKEGSIEFAKNIYKEYAALFPDSVIHVGGDEVNMHCWEADPDVQKYLAVNKNATVESLLLDWYGKLHDYVGKDLKKTAFTWEETLFHHPFNAPKDTIVQTWIDPTSVANTVARGYRAVSSIYSYMYLDCGHGAWLTNWDGNSWCDPFKTWMHVYNYDILANITDPAQQKLVLGSEAAIWSEQTDEHAIDPRIWPRAAAVAETTWSGKAGADGHVRTTGEVASRLHAQRYRMVGRGINAEPMQPLWCARHPGQCNLS</sequence>
<dbReference type="EC" id="3.2.1.52" evidence="7"/>
<dbReference type="GO" id="GO:0004563">
    <property type="term" value="F:beta-N-acetylhexosaminidase activity"/>
    <property type="evidence" value="ECO:0007669"/>
    <property type="project" value="UniProtKB-EC"/>
</dbReference>
<dbReference type="InterPro" id="IPR029018">
    <property type="entry name" value="Hex-like_dom2"/>
</dbReference>
<dbReference type="PANTHER" id="PTHR22600">
    <property type="entry name" value="BETA-HEXOSAMINIDASE"/>
    <property type="match status" value="1"/>
</dbReference>
<feature type="active site" description="Proton donor" evidence="8">
    <location>
        <position position="319"/>
    </location>
</feature>
<dbReference type="EMBL" id="MCFD01000006">
    <property type="protein sequence ID" value="ORX70002.1"/>
    <property type="molecule type" value="Genomic_DNA"/>
</dbReference>
<dbReference type="FunFam" id="3.20.20.80:FF:000063">
    <property type="entry name" value="Beta-hexosaminidase"/>
    <property type="match status" value="1"/>
</dbReference>
<keyword evidence="13" id="KW-1185">Reference proteome</keyword>
<dbReference type="Gene3D" id="3.20.20.80">
    <property type="entry name" value="Glycosidases"/>
    <property type="match status" value="1"/>
</dbReference>
<evidence type="ECO:0000256" key="1">
    <source>
        <dbReference type="ARBA" id="ARBA00001231"/>
    </source>
</evidence>
<dbReference type="GO" id="GO:0030203">
    <property type="term" value="P:glycosaminoglycan metabolic process"/>
    <property type="evidence" value="ECO:0007669"/>
    <property type="project" value="TreeGrafter"/>
</dbReference>
<feature type="chain" id="PRO_5012078785" description="Beta-hexosaminidase" evidence="9">
    <location>
        <begin position="20"/>
        <end position="544"/>
    </location>
</feature>
<dbReference type="Pfam" id="PF14845">
    <property type="entry name" value="Glycohydro_20b2"/>
    <property type="match status" value="1"/>
</dbReference>
<evidence type="ECO:0000256" key="9">
    <source>
        <dbReference type="SAM" id="SignalP"/>
    </source>
</evidence>
<dbReference type="SUPFAM" id="SSF51445">
    <property type="entry name" value="(Trans)glycosidases"/>
    <property type="match status" value="1"/>
</dbReference>
<dbReference type="GeneID" id="63804062"/>
<keyword evidence="4 7" id="KW-0378">Hydrolase</keyword>
<evidence type="ECO:0000259" key="10">
    <source>
        <dbReference type="Pfam" id="PF00728"/>
    </source>
</evidence>
<dbReference type="STRING" id="61395.A0A1Y1W984"/>
<dbReference type="PIRSF" id="PIRSF001093">
    <property type="entry name" value="B-hxosamndse_ab_euk"/>
    <property type="match status" value="1"/>
</dbReference>
<evidence type="ECO:0000313" key="12">
    <source>
        <dbReference type="EMBL" id="ORX70002.1"/>
    </source>
</evidence>
<evidence type="ECO:0000256" key="6">
    <source>
        <dbReference type="ARBA" id="ARBA00023295"/>
    </source>
</evidence>